<dbReference type="InterPro" id="IPR051719">
    <property type="entry name" value="CASTOR_mTORC1"/>
</dbReference>
<proteinExistence type="predicted"/>
<protein>
    <recommendedName>
        <fullName evidence="2">CASTOR ACT domain-containing protein</fullName>
    </recommendedName>
</protein>
<evidence type="ECO:0000256" key="1">
    <source>
        <dbReference type="SAM" id="MobiDB-lite"/>
    </source>
</evidence>
<dbReference type="EMBL" id="MU864999">
    <property type="protein sequence ID" value="KAK4461029.1"/>
    <property type="molecule type" value="Genomic_DNA"/>
</dbReference>
<dbReference type="InterPro" id="IPR027795">
    <property type="entry name" value="CASTOR_ACT_dom"/>
</dbReference>
<organism evidence="3 4">
    <name type="scientific">Cladorrhinum samala</name>
    <dbReference type="NCBI Taxonomy" id="585594"/>
    <lineage>
        <taxon>Eukaryota</taxon>
        <taxon>Fungi</taxon>
        <taxon>Dikarya</taxon>
        <taxon>Ascomycota</taxon>
        <taxon>Pezizomycotina</taxon>
        <taxon>Sordariomycetes</taxon>
        <taxon>Sordariomycetidae</taxon>
        <taxon>Sordariales</taxon>
        <taxon>Podosporaceae</taxon>
        <taxon>Cladorrhinum</taxon>
    </lineage>
</organism>
<evidence type="ECO:0000259" key="2">
    <source>
        <dbReference type="Pfam" id="PF13840"/>
    </source>
</evidence>
<feature type="domain" description="CASTOR ACT" evidence="2">
    <location>
        <begin position="88"/>
        <end position="147"/>
    </location>
</feature>
<keyword evidence="4" id="KW-1185">Reference proteome</keyword>
<dbReference type="PANTHER" id="PTHR31131">
    <property type="entry name" value="CHROMOSOME 1, WHOLE GENOME SHOTGUN SEQUENCE"/>
    <property type="match status" value="1"/>
</dbReference>
<dbReference type="SUPFAM" id="SSF55021">
    <property type="entry name" value="ACT-like"/>
    <property type="match status" value="1"/>
</dbReference>
<name>A0AAV9HJR9_9PEZI</name>
<dbReference type="Gene3D" id="3.30.2130.10">
    <property type="entry name" value="VC0802-like"/>
    <property type="match status" value="1"/>
</dbReference>
<reference evidence="3" key="2">
    <citation type="submission" date="2023-06" db="EMBL/GenBank/DDBJ databases">
        <authorList>
            <consortium name="Lawrence Berkeley National Laboratory"/>
            <person name="Mondo S.J."/>
            <person name="Hensen N."/>
            <person name="Bonometti L."/>
            <person name="Westerberg I."/>
            <person name="Brannstrom I.O."/>
            <person name="Guillou S."/>
            <person name="Cros-Aarteil S."/>
            <person name="Calhoun S."/>
            <person name="Haridas S."/>
            <person name="Kuo A."/>
            <person name="Pangilinan J."/>
            <person name="Riley R."/>
            <person name="Labutti K."/>
            <person name="Andreopoulos B."/>
            <person name="Lipzen A."/>
            <person name="Chen C."/>
            <person name="Yanf M."/>
            <person name="Daum C."/>
            <person name="Ng V."/>
            <person name="Clum A."/>
            <person name="Steindorff A."/>
            <person name="Ohm R."/>
            <person name="Martin F."/>
            <person name="Silar P."/>
            <person name="Natvig D."/>
            <person name="Lalanne C."/>
            <person name="Gautier V."/>
            <person name="Ament-Velasquez S.L."/>
            <person name="Kruys A."/>
            <person name="Hutchinson M.I."/>
            <person name="Powell A.J."/>
            <person name="Barry K."/>
            <person name="Miller A.N."/>
            <person name="Grigoriev I.V."/>
            <person name="Debuchy R."/>
            <person name="Gladieux P."/>
            <person name="Thoren M.H."/>
            <person name="Johannesson H."/>
        </authorList>
    </citation>
    <scope>NUCLEOTIDE SEQUENCE</scope>
    <source>
        <strain evidence="3">PSN324</strain>
    </source>
</reference>
<dbReference type="PANTHER" id="PTHR31131:SF6">
    <property type="entry name" value="CASTOR ACT DOMAIN-CONTAINING PROTEIN"/>
    <property type="match status" value="1"/>
</dbReference>
<dbReference type="GO" id="GO:0006520">
    <property type="term" value="P:amino acid metabolic process"/>
    <property type="evidence" value="ECO:0007669"/>
    <property type="project" value="UniProtKB-ARBA"/>
</dbReference>
<gene>
    <name evidence="3" type="ORF">QBC42DRAFT_179550</name>
</gene>
<evidence type="ECO:0000313" key="3">
    <source>
        <dbReference type="EMBL" id="KAK4461029.1"/>
    </source>
</evidence>
<dbReference type="AlphaFoldDB" id="A0AAV9HJR9"/>
<feature type="region of interest" description="Disordered" evidence="1">
    <location>
        <begin position="180"/>
        <end position="200"/>
    </location>
</feature>
<dbReference type="Pfam" id="PF13840">
    <property type="entry name" value="ACT_7"/>
    <property type="match status" value="1"/>
</dbReference>
<comment type="caution">
    <text evidence="3">The sequence shown here is derived from an EMBL/GenBank/DDBJ whole genome shotgun (WGS) entry which is preliminary data.</text>
</comment>
<feature type="compositionally biased region" description="Low complexity" evidence="1">
    <location>
        <begin position="254"/>
        <end position="263"/>
    </location>
</feature>
<feature type="region of interest" description="Disordered" evidence="1">
    <location>
        <begin position="241"/>
        <end position="265"/>
    </location>
</feature>
<dbReference type="InterPro" id="IPR045865">
    <property type="entry name" value="ACT-like_dom_sf"/>
</dbReference>
<reference evidence="3" key="1">
    <citation type="journal article" date="2023" name="Mol. Phylogenet. Evol.">
        <title>Genome-scale phylogeny and comparative genomics of the fungal order Sordariales.</title>
        <authorList>
            <person name="Hensen N."/>
            <person name="Bonometti L."/>
            <person name="Westerberg I."/>
            <person name="Brannstrom I.O."/>
            <person name="Guillou S."/>
            <person name="Cros-Aarteil S."/>
            <person name="Calhoun S."/>
            <person name="Haridas S."/>
            <person name="Kuo A."/>
            <person name="Mondo S."/>
            <person name="Pangilinan J."/>
            <person name="Riley R."/>
            <person name="LaButti K."/>
            <person name="Andreopoulos B."/>
            <person name="Lipzen A."/>
            <person name="Chen C."/>
            <person name="Yan M."/>
            <person name="Daum C."/>
            <person name="Ng V."/>
            <person name="Clum A."/>
            <person name="Steindorff A."/>
            <person name="Ohm R.A."/>
            <person name="Martin F."/>
            <person name="Silar P."/>
            <person name="Natvig D.O."/>
            <person name="Lalanne C."/>
            <person name="Gautier V."/>
            <person name="Ament-Velasquez S.L."/>
            <person name="Kruys A."/>
            <person name="Hutchinson M.I."/>
            <person name="Powell A.J."/>
            <person name="Barry K."/>
            <person name="Miller A.N."/>
            <person name="Grigoriev I.V."/>
            <person name="Debuchy R."/>
            <person name="Gladieux P."/>
            <person name="Hiltunen Thoren M."/>
            <person name="Johannesson H."/>
        </authorList>
    </citation>
    <scope>NUCLEOTIDE SEQUENCE</scope>
    <source>
        <strain evidence="3">PSN324</strain>
    </source>
</reference>
<dbReference type="Proteomes" id="UP001321749">
    <property type="component" value="Unassembled WGS sequence"/>
</dbReference>
<dbReference type="GO" id="GO:0046394">
    <property type="term" value="P:carboxylic acid biosynthetic process"/>
    <property type="evidence" value="ECO:0007669"/>
    <property type="project" value="UniProtKB-ARBA"/>
</dbReference>
<accession>A0AAV9HJR9</accession>
<sequence>MNAQVSFLGGTVNLIHIPLSLYASFLEPILKVLLPLSRGDTTNDNSFINISVTPLECSVVCNSAWARDVFEPAIRRLPANLSKSVTISKDAYAVLSFTSAGMDAGSRVADLTSPLALASIPIFFITTYYADFILVPVKDIAAVVKLLLEKGFTFSEDEGSSPVFTTFSAAHHARGWSGGGSSFGNAASGDPPTTPPPSTVTELQERTFSTLKSRNVLPYVEPFLTLVQCSGREVSELASNQFGSSHRRNGSCTAASSASSSSAPRHPYWADTVDPRLYTALVAALVSHPRFLSLTLAQGDPPSMLMDRNLLSIFGDSVVGPTTEERGFVLVPIFLDLKDLPTEVTGIVSGVAGRLMREMGDEGSGGEDDGELELSYLSTARAGAVILHSERSVRALKVLMPLLSKK</sequence>
<evidence type="ECO:0000313" key="4">
    <source>
        <dbReference type="Proteomes" id="UP001321749"/>
    </source>
</evidence>